<dbReference type="EMBL" id="KQ965763">
    <property type="protein sequence ID" value="KXS15336.1"/>
    <property type="molecule type" value="Genomic_DNA"/>
</dbReference>
<evidence type="ECO:0000313" key="3">
    <source>
        <dbReference type="Proteomes" id="UP000070544"/>
    </source>
</evidence>
<name>A0A139AET5_GONPJ</name>
<dbReference type="Proteomes" id="UP000070544">
    <property type="component" value="Unassembled WGS sequence"/>
</dbReference>
<feature type="region of interest" description="Disordered" evidence="1">
    <location>
        <begin position="209"/>
        <end position="309"/>
    </location>
</feature>
<sequence>MLNSFPAISLSPPDGQSSLLADPSKIEGNPLSRLAGILGPLDIIELLDSLWTNHRDVAEDVVDAFRQQRLLQPSLAHKADVAAIMGSDITPQTVGHLIQLIERADKWTDAGFGSQAVQILSDVADASVEKLLEQQWDASDVLERLDSSMGEAIKAWYHEALETGVGMEEARLLALQEQCNKLRFSAEQHGYNVLHATRRMLVAVEASFSGNSGDGVEGDGNEDSESDPKTKSRDVVTNPDEDNPIDSPDPGTPVALSAGNISDLERHMSPTWRSGSDTSGDIVPDTPELNSVGRSKQPFSQLKPMPAPI</sequence>
<keyword evidence="3" id="KW-1185">Reference proteome</keyword>
<proteinExistence type="predicted"/>
<gene>
    <name evidence="2" type="ORF">M427DRAFT_32536</name>
</gene>
<dbReference type="AlphaFoldDB" id="A0A139AET5"/>
<feature type="compositionally biased region" description="Acidic residues" evidence="1">
    <location>
        <begin position="216"/>
        <end position="225"/>
    </location>
</feature>
<evidence type="ECO:0000256" key="1">
    <source>
        <dbReference type="SAM" id="MobiDB-lite"/>
    </source>
</evidence>
<organism evidence="2 3">
    <name type="scientific">Gonapodya prolifera (strain JEL478)</name>
    <name type="common">Monoblepharis prolifera</name>
    <dbReference type="NCBI Taxonomy" id="1344416"/>
    <lineage>
        <taxon>Eukaryota</taxon>
        <taxon>Fungi</taxon>
        <taxon>Fungi incertae sedis</taxon>
        <taxon>Chytridiomycota</taxon>
        <taxon>Chytridiomycota incertae sedis</taxon>
        <taxon>Monoblepharidomycetes</taxon>
        <taxon>Monoblepharidales</taxon>
        <taxon>Gonapodyaceae</taxon>
        <taxon>Gonapodya</taxon>
    </lineage>
</organism>
<evidence type="ECO:0000313" key="2">
    <source>
        <dbReference type="EMBL" id="KXS15336.1"/>
    </source>
</evidence>
<reference evidence="2 3" key="1">
    <citation type="journal article" date="2015" name="Genome Biol. Evol.">
        <title>Phylogenomic analyses indicate that early fungi evolved digesting cell walls of algal ancestors of land plants.</title>
        <authorList>
            <person name="Chang Y."/>
            <person name="Wang S."/>
            <person name="Sekimoto S."/>
            <person name="Aerts A.L."/>
            <person name="Choi C."/>
            <person name="Clum A."/>
            <person name="LaButti K.M."/>
            <person name="Lindquist E.A."/>
            <person name="Yee Ngan C."/>
            <person name="Ohm R.A."/>
            <person name="Salamov A.A."/>
            <person name="Grigoriev I.V."/>
            <person name="Spatafora J.W."/>
            <person name="Berbee M.L."/>
        </authorList>
    </citation>
    <scope>NUCLEOTIDE SEQUENCE [LARGE SCALE GENOMIC DNA]</scope>
    <source>
        <strain evidence="2 3">JEL478</strain>
    </source>
</reference>
<protein>
    <submittedName>
        <fullName evidence="2">Uncharacterized protein</fullName>
    </submittedName>
</protein>
<feature type="compositionally biased region" description="Polar residues" evidence="1">
    <location>
        <begin position="288"/>
        <end position="300"/>
    </location>
</feature>
<accession>A0A139AET5</accession>